<dbReference type="Pfam" id="PF05199">
    <property type="entry name" value="GMC_oxred_C"/>
    <property type="match status" value="1"/>
</dbReference>
<keyword evidence="5" id="KW-1185">Reference proteome</keyword>
<dbReference type="SUPFAM" id="SSF54373">
    <property type="entry name" value="FAD-linked reductases, C-terminal domain"/>
    <property type="match status" value="1"/>
</dbReference>
<dbReference type="Pfam" id="PF13450">
    <property type="entry name" value="NAD_binding_8"/>
    <property type="match status" value="1"/>
</dbReference>
<dbReference type="InterPro" id="IPR036188">
    <property type="entry name" value="FAD/NAD-bd_sf"/>
</dbReference>
<dbReference type="Pfam" id="PF00732">
    <property type="entry name" value="GMC_oxred_N"/>
    <property type="match status" value="1"/>
</dbReference>
<name>A0A8E2F584_9PEZI</name>
<dbReference type="InterPro" id="IPR012132">
    <property type="entry name" value="GMC_OxRdtase"/>
</dbReference>
<dbReference type="PANTHER" id="PTHR11552:SF80">
    <property type="entry name" value="GMC OXIDOREDUCTASE"/>
    <property type="match status" value="1"/>
</dbReference>
<gene>
    <name evidence="4" type="ORF">AOQ84DRAFT_5089</name>
</gene>
<evidence type="ECO:0000256" key="1">
    <source>
        <dbReference type="ARBA" id="ARBA00010790"/>
    </source>
</evidence>
<feature type="signal peptide" evidence="2">
    <location>
        <begin position="1"/>
        <end position="21"/>
    </location>
</feature>
<dbReference type="OrthoDB" id="269227at2759"/>
<evidence type="ECO:0000313" key="5">
    <source>
        <dbReference type="Proteomes" id="UP000250140"/>
    </source>
</evidence>
<evidence type="ECO:0000313" key="4">
    <source>
        <dbReference type="EMBL" id="OCL10198.1"/>
    </source>
</evidence>
<dbReference type="PANTHER" id="PTHR11552">
    <property type="entry name" value="GLUCOSE-METHANOL-CHOLINE GMC OXIDOREDUCTASE"/>
    <property type="match status" value="1"/>
</dbReference>
<accession>A0A8E2F584</accession>
<feature type="domain" description="Glucose-methanol-choline oxidoreductase N-terminal" evidence="3">
    <location>
        <begin position="367"/>
        <end position="381"/>
    </location>
</feature>
<evidence type="ECO:0000259" key="3">
    <source>
        <dbReference type="PROSITE" id="PS00624"/>
    </source>
</evidence>
<dbReference type="Gene3D" id="3.50.50.60">
    <property type="entry name" value="FAD/NAD(P)-binding domain"/>
    <property type="match status" value="1"/>
</dbReference>
<dbReference type="PROSITE" id="PS00624">
    <property type="entry name" value="GMC_OXRED_2"/>
    <property type="match status" value="1"/>
</dbReference>
<dbReference type="SUPFAM" id="SSF51905">
    <property type="entry name" value="FAD/NAD(P)-binding domain"/>
    <property type="match status" value="1"/>
</dbReference>
<protein>
    <submittedName>
        <fullName evidence="4">GMC oxidoreductase</fullName>
    </submittedName>
</protein>
<dbReference type="InterPro" id="IPR000172">
    <property type="entry name" value="GMC_OxRdtase_N"/>
</dbReference>
<reference evidence="4 5" key="1">
    <citation type="journal article" date="2016" name="Nat. Commun.">
        <title>Ectomycorrhizal ecology is imprinted in the genome of the dominant symbiotic fungus Cenococcum geophilum.</title>
        <authorList>
            <consortium name="DOE Joint Genome Institute"/>
            <person name="Peter M."/>
            <person name="Kohler A."/>
            <person name="Ohm R.A."/>
            <person name="Kuo A."/>
            <person name="Krutzmann J."/>
            <person name="Morin E."/>
            <person name="Arend M."/>
            <person name="Barry K.W."/>
            <person name="Binder M."/>
            <person name="Choi C."/>
            <person name="Clum A."/>
            <person name="Copeland A."/>
            <person name="Grisel N."/>
            <person name="Haridas S."/>
            <person name="Kipfer T."/>
            <person name="LaButti K."/>
            <person name="Lindquist E."/>
            <person name="Lipzen A."/>
            <person name="Maire R."/>
            <person name="Meier B."/>
            <person name="Mihaltcheva S."/>
            <person name="Molinier V."/>
            <person name="Murat C."/>
            <person name="Poggeler S."/>
            <person name="Quandt C.A."/>
            <person name="Sperisen C."/>
            <person name="Tritt A."/>
            <person name="Tisserant E."/>
            <person name="Crous P.W."/>
            <person name="Henrissat B."/>
            <person name="Nehls U."/>
            <person name="Egli S."/>
            <person name="Spatafora J.W."/>
            <person name="Grigoriev I.V."/>
            <person name="Martin F.M."/>
        </authorList>
    </citation>
    <scope>NUCLEOTIDE SEQUENCE [LARGE SCALE GENOMIC DNA]</scope>
    <source>
        <strain evidence="4 5">CBS 207.34</strain>
    </source>
</reference>
<feature type="chain" id="PRO_5034238298" evidence="2">
    <location>
        <begin position="22"/>
        <end position="658"/>
    </location>
</feature>
<dbReference type="EMBL" id="KV749295">
    <property type="protein sequence ID" value="OCL10198.1"/>
    <property type="molecule type" value="Genomic_DNA"/>
</dbReference>
<dbReference type="GO" id="GO:0050660">
    <property type="term" value="F:flavin adenine dinucleotide binding"/>
    <property type="evidence" value="ECO:0007669"/>
    <property type="project" value="InterPro"/>
</dbReference>
<dbReference type="PIRSF" id="PIRSF000137">
    <property type="entry name" value="Alcohol_oxidase"/>
    <property type="match status" value="1"/>
</dbReference>
<proteinExistence type="inferred from homology"/>
<sequence length="658" mass="69596">MISGITGIAALALHICSIASAFPQDTAAISSTETYEYVVVGSGPGGGPLAADLARAGHSVLLLEAGDDQTGNLNEEIPAFGAAASEDPTMRWDFFVKHYADNAQALKDSKMVWEMPNGTWYAGLNPPAGSTQLGLYYPRAATLGGCSTHNGGITIYPPKTDWSDIVALTGDTSWNPTNMRQYFEKVERNVYLPKTTPGHGYSGFLAVNILDPAPVESDPELMAITKAAVSVMRNGTVPASNKLSDLLAADLNNIAPNRDSQEDIWQVPIHMDENHKRSSAATYVVATANATHSNGTKMYPLYVQTHSLATKVLFDSTSSIRKHTPKATGVEYLAGESLYRADPRSNSTNLGTIKRVLASREVIISGGTFNSPQLLKLSGIGPKAELAKFNISVLVDSPGVGTNMQDHYETAVISQSPSAFTFFANCTFGATPDDPCLAAWREGKGPYAGSGFPDIITKISSSATSSGIRDLFVYDLTLYFTGFVPGYSRDPGLPGAFTFGILKANASNHAGTVLLRSADPRDVPAINFNYFNASGAAADLRALADGVGLARTVFDRVGAPATPQAELWPGRNVSSVVQVETYVRNEAYSHHATSTCAIGADGDAYAVLDSGFRVRGLSGLRVVDASVFPRSPGTFPVLSVFIISAKAADVILADAAAA</sequence>
<dbReference type="GO" id="GO:0016614">
    <property type="term" value="F:oxidoreductase activity, acting on CH-OH group of donors"/>
    <property type="evidence" value="ECO:0007669"/>
    <property type="project" value="InterPro"/>
</dbReference>
<dbReference type="Proteomes" id="UP000250140">
    <property type="component" value="Unassembled WGS sequence"/>
</dbReference>
<evidence type="ECO:0000256" key="2">
    <source>
        <dbReference type="SAM" id="SignalP"/>
    </source>
</evidence>
<comment type="similarity">
    <text evidence="1">Belongs to the GMC oxidoreductase family.</text>
</comment>
<dbReference type="AlphaFoldDB" id="A0A8E2F584"/>
<dbReference type="InterPro" id="IPR007867">
    <property type="entry name" value="GMC_OxRtase_C"/>
</dbReference>
<keyword evidence="2" id="KW-0732">Signal</keyword>
<organism evidence="4 5">
    <name type="scientific">Glonium stellatum</name>
    <dbReference type="NCBI Taxonomy" id="574774"/>
    <lineage>
        <taxon>Eukaryota</taxon>
        <taxon>Fungi</taxon>
        <taxon>Dikarya</taxon>
        <taxon>Ascomycota</taxon>
        <taxon>Pezizomycotina</taxon>
        <taxon>Dothideomycetes</taxon>
        <taxon>Pleosporomycetidae</taxon>
        <taxon>Gloniales</taxon>
        <taxon>Gloniaceae</taxon>
        <taxon>Glonium</taxon>
    </lineage>
</organism>
<dbReference type="Gene3D" id="3.30.560.10">
    <property type="entry name" value="Glucose Oxidase, domain 3"/>
    <property type="match status" value="1"/>
</dbReference>